<sequence length="475" mass="50875">MSVMWTDIPPGVLGLPDLNGISPDIPEPAVVNDLVVSLGQAERGQCFLSWYTFQVAAELHTRLVAPVADTDLRGIDAYAQCAARIAISLAISHATAEKLLREALALRDRLPRVAECLRDGLLTPGKVSTIITGTDLCEGQPYAGAVDAAIANAVRCRDGVWSRAAIRDLTDRIVFRHDPDAVRERRRRATEDRAIWVDDDGDGMAVLSASMTAENTQIAFAAVHELAACACRHDPRSTRARGSDASFALLTGTRFECLCGRTDCDAVIPEAGMLPAAQARIVIHVVCDEKTLTDPEDTTPGYMNGYGVISADHTRELADRPDTVTRPINPPPTAPESTRPATTEPAPTEPATPVAAEHHPAPTDEIPATTAESEPTQDDPEPRGSRHGMPAPEAETEHEAEVADLAVEPTATTTGHGRGLAAHLPSNPYRPTTALTDYIHSRDGRCTVNRPGFVGGSRTCEGWRAWQHLGSTALS</sequence>
<dbReference type="STRING" id="526226.Gbro_1741"/>
<feature type="domain" description="DUF222" evidence="2">
    <location>
        <begin position="61"/>
        <end position="341"/>
    </location>
</feature>
<dbReference type="AlphaFoldDB" id="D0L8I5"/>
<accession>D0L8I5</accession>
<dbReference type="InterPro" id="IPR003870">
    <property type="entry name" value="DUF222"/>
</dbReference>
<dbReference type="KEGG" id="gbr:Gbro_1741"/>
<evidence type="ECO:0000259" key="2">
    <source>
        <dbReference type="Pfam" id="PF02720"/>
    </source>
</evidence>
<dbReference type="Pfam" id="PF02720">
    <property type="entry name" value="DUF222"/>
    <property type="match status" value="1"/>
</dbReference>
<dbReference type="eggNOG" id="COG1403">
    <property type="taxonomic scope" value="Bacteria"/>
</dbReference>
<gene>
    <name evidence="3" type="ordered locus">Gbro_1741</name>
</gene>
<reference evidence="4" key="1">
    <citation type="submission" date="2009-10" db="EMBL/GenBank/DDBJ databases">
        <title>The complete chromosome of Gordonia bronchialis DSM 43247.</title>
        <authorList>
            <consortium name="US DOE Joint Genome Institute (JGI-PGF)"/>
            <person name="Lucas S."/>
            <person name="Copeland A."/>
            <person name="Lapidus A."/>
            <person name="Glavina del Rio T."/>
            <person name="Dalin E."/>
            <person name="Tice H."/>
            <person name="Bruce D."/>
            <person name="Goodwin L."/>
            <person name="Pitluck S."/>
            <person name="Kyrpides N."/>
            <person name="Mavromatis K."/>
            <person name="Ivanova N."/>
            <person name="Ovchinnikova G."/>
            <person name="Saunders E."/>
            <person name="Brettin T."/>
            <person name="Detter J.C."/>
            <person name="Han C."/>
            <person name="Larimer F."/>
            <person name="Land M."/>
            <person name="Hauser L."/>
            <person name="Markowitz V."/>
            <person name="Cheng J.-F."/>
            <person name="Hugenholtz P."/>
            <person name="Woyke T."/>
            <person name="Wu D."/>
            <person name="Jando M."/>
            <person name="Schneider S."/>
            <person name="Goeker M."/>
            <person name="Klenk H.-P."/>
            <person name="Eisen J.A."/>
        </authorList>
    </citation>
    <scope>NUCLEOTIDE SEQUENCE [LARGE SCALE GENOMIC DNA]</scope>
    <source>
        <strain evidence="4">ATCC 25592 / DSM 43247 / BCRC 13721 / JCM 3198 / KCTC 3076 / NBRC 16047 / NCTC 10667</strain>
    </source>
</reference>
<feature type="compositionally biased region" description="Low complexity" evidence="1">
    <location>
        <begin position="335"/>
        <end position="355"/>
    </location>
</feature>
<feature type="region of interest" description="Disordered" evidence="1">
    <location>
        <begin position="318"/>
        <end position="400"/>
    </location>
</feature>
<evidence type="ECO:0000313" key="3">
    <source>
        <dbReference type="EMBL" id="ACY21002.1"/>
    </source>
</evidence>
<organism evidence="3 4">
    <name type="scientific">Gordonia bronchialis (strain ATCC 25592 / DSM 43247 / BCRC 13721 / JCM 3198 / KCTC 3076 / NBRC 16047 / NCTC 10667)</name>
    <name type="common">Rhodococcus bronchialis</name>
    <dbReference type="NCBI Taxonomy" id="526226"/>
    <lineage>
        <taxon>Bacteria</taxon>
        <taxon>Bacillati</taxon>
        <taxon>Actinomycetota</taxon>
        <taxon>Actinomycetes</taxon>
        <taxon>Mycobacteriales</taxon>
        <taxon>Gordoniaceae</taxon>
        <taxon>Gordonia</taxon>
    </lineage>
</organism>
<protein>
    <recommendedName>
        <fullName evidence="2">DUF222 domain-containing protein</fullName>
    </recommendedName>
</protein>
<evidence type="ECO:0000313" key="4">
    <source>
        <dbReference type="Proteomes" id="UP000001219"/>
    </source>
</evidence>
<reference evidence="3 4" key="2">
    <citation type="journal article" date="2010" name="Stand. Genomic Sci.">
        <title>Complete genome sequence of Gordonia bronchialis type strain (3410).</title>
        <authorList>
            <person name="Ivanova N."/>
            <person name="Sikorski J."/>
            <person name="Jando M."/>
            <person name="Lapidus A."/>
            <person name="Nolan M."/>
            <person name="Lucas S."/>
            <person name="Del Rio T.G."/>
            <person name="Tice H."/>
            <person name="Copeland A."/>
            <person name="Cheng J.F."/>
            <person name="Chen F."/>
            <person name="Bruce D."/>
            <person name="Goodwin L."/>
            <person name="Pitluck S."/>
            <person name="Mavromatis K."/>
            <person name="Ovchinnikova G."/>
            <person name="Pati A."/>
            <person name="Chen A."/>
            <person name="Palaniappan K."/>
            <person name="Land M."/>
            <person name="Hauser L."/>
            <person name="Chang Y.J."/>
            <person name="Jeffries C.D."/>
            <person name="Chain P."/>
            <person name="Saunders E."/>
            <person name="Han C."/>
            <person name="Detter J.C."/>
            <person name="Brettin T."/>
            <person name="Rohde M."/>
            <person name="Goker M."/>
            <person name="Bristow J."/>
            <person name="Eisen J.A."/>
            <person name="Markowitz V."/>
            <person name="Hugenholtz P."/>
            <person name="Klenk H.P."/>
            <person name="Kyrpides N.C."/>
        </authorList>
    </citation>
    <scope>NUCLEOTIDE SEQUENCE [LARGE SCALE GENOMIC DNA]</scope>
    <source>
        <strain evidence="4">ATCC 25592 / DSM 43247 / BCRC 13721 / JCM 3198 / KCTC 3076 / NBRC 16047 / NCTC 10667</strain>
    </source>
</reference>
<dbReference type="Proteomes" id="UP000001219">
    <property type="component" value="Chromosome"/>
</dbReference>
<dbReference type="EMBL" id="CP001802">
    <property type="protein sequence ID" value="ACY21002.1"/>
    <property type="molecule type" value="Genomic_DNA"/>
</dbReference>
<keyword evidence="4" id="KW-1185">Reference proteome</keyword>
<evidence type="ECO:0000256" key="1">
    <source>
        <dbReference type="SAM" id="MobiDB-lite"/>
    </source>
</evidence>
<name>D0L8I5_GORB4</name>
<dbReference type="HOGENOM" id="CLU_021786_3_1_11"/>
<dbReference type="OrthoDB" id="4774794at2"/>
<proteinExistence type="predicted"/>